<accession>A0A7E4UQJ0</accession>
<feature type="domain" description="Thiamin pyrophosphokinase thiamin-binding" evidence="5">
    <location>
        <begin position="172"/>
        <end position="245"/>
    </location>
</feature>
<dbReference type="InterPro" id="IPR007373">
    <property type="entry name" value="Thiamin_PyroPKinase_B1-bd"/>
</dbReference>
<dbReference type="GO" id="GO:0006772">
    <property type="term" value="P:thiamine metabolic process"/>
    <property type="evidence" value="ECO:0007669"/>
    <property type="project" value="InterPro"/>
</dbReference>
<dbReference type="PANTHER" id="PTHR13622:SF8">
    <property type="entry name" value="THIAMIN PYROPHOSPHOKINASE 1"/>
    <property type="match status" value="1"/>
</dbReference>
<dbReference type="NCBIfam" id="TIGR01378">
    <property type="entry name" value="thi_PPkinase"/>
    <property type="match status" value="1"/>
</dbReference>
<keyword evidence="4" id="KW-0067">ATP-binding</keyword>
<evidence type="ECO:0000256" key="1">
    <source>
        <dbReference type="ARBA" id="ARBA00022679"/>
    </source>
</evidence>
<dbReference type="InterPro" id="IPR036759">
    <property type="entry name" value="TPK_catalytic_sf"/>
</dbReference>
<evidence type="ECO:0000313" key="6">
    <source>
        <dbReference type="Proteomes" id="UP000492821"/>
    </source>
</evidence>
<dbReference type="GO" id="GO:0030975">
    <property type="term" value="F:thiamine binding"/>
    <property type="evidence" value="ECO:0007669"/>
    <property type="project" value="InterPro"/>
</dbReference>
<dbReference type="AlphaFoldDB" id="A0A7E4UQJ0"/>
<protein>
    <submittedName>
        <fullName evidence="7">Thiamine diphosphokinase</fullName>
    </submittedName>
</protein>
<evidence type="ECO:0000256" key="3">
    <source>
        <dbReference type="ARBA" id="ARBA00022777"/>
    </source>
</evidence>
<keyword evidence="2" id="KW-0547">Nucleotide-binding</keyword>
<dbReference type="GO" id="GO:0004788">
    <property type="term" value="F:thiamine diphosphokinase activity"/>
    <property type="evidence" value="ECO:0007669"/>
    <property type="project" value="InterPro"/>
</dbReference>
<dbReference type="CDD" id="cd07995">
    <property type="entry name" value="TPK"/>
    <property type="match status" value="1"/>
</dbReference>
<organism evidence="6 7">
    <name type="scientific">Panagrellus redivivus</name>
    <name type="common">Microworm</name>
    <dbReference type="NCBI Taxonomy" id="6233"/>
    <lineage>
        <taxon>Eukaryota</taxon>
        <taxon>Metazoa</taxon>
        <taxon>Ecdysozoa</taxon>
        <taxon>Nematoda</taxon>
        <taxon>Chromadorea</taxon>
        <taxon>Rhabditida</taxon>
        <taxon>Tylenchina</taxon>
        <taxon>Panagrolaimomorpha</taxon>
        <taxon>Panagrolaimoidea</taxon>
        <taxon>Panagrolaimidae</taxon>
        <taxon>Panagrellus</taxon>
    </lineage>
</organism>
<reference evidence="7" key="2">
    <citation type="submission" date="2020-10" db="UniProtKB">
        <authorList>
            <consortium name="WormBaseParasite"/>
        </authorList>
    </citation>
    <scope>IDENTIFICATION</scope>
</reference>
<evidence type="ECO:0000256" key="2">
    <source>
        <dbReference type="ARBA" id="ARBA00022741"/>
    </source>
</evidence>
<sequence length="256" mass="27826">MPVLDLQSTLYGPRILALLTNAPANALPSVWQILWRSAPIRVATDGAANNLVAPCTIELAKTAPDRVLPLPSLISGDFDSISTSTRKFFEASGVELVLTEDQDETDLTKLFRIVSTRFSSDFDGIVVLGGLGGRFDHTLATINSLINMAEVVRKPIWVLDAYNAVTVLPANASTQVHLPPSIKKLLPGACGVMPIVQRPTKVTMTGFRWNLENAEIAFGGLISSSNQLAVSEDNPYLEIRPSEPVILSMEVDWSHY</sequence>
<dbReference type="InterPro" id="IPR036371">
    <property type="entry name" value="TPK_B1-bd_sf"/>
</dbReference>
<dbReference type="Pfam" id="PF04265">
    <property type="entry name" value="TPK_B1_binding"/>
    <property type="match status" value="1"/>
</dbReference>
<evidence type="ECO:0000256" key="4">
    <source>
        <dbReference type="ARBA" id="ARBA00022840"/>
    </source>
</evidence>
<reference evidence="6" key="1">
    <citation type="journal article" date="2013" name="Genetics">
        <title>The draft genome and transcriptome of Panagrellus redivivus are shaped by the harsh demands of a free-living lifestyle.</title>
        <authorList>
            <person name="Srinivasan J."/>
            <person name="Dillman A.R."/>
            <person name="Macchietto M.G."/>
            <person name="Heikkinen L."/>
            <person name="Lakso M."/>
            <person name="Fracchia K.M."/>
            <person name="Antoshechkin I."/>
            <person name="Mortazavi A."/>
            <person name="Wong G."/>
            <person name="Sternberg P.W."/>
        </authorList>
    </citation>
    <scope>NUCLEOTIDE SEQUENCE [LARGE SCALE GENOMIC DNA]</scope>
    <source>
        <strain evidence="6">MT8872</strain>
    </source>
</reference>
<dbReference type="GO" id="GO:0009229">
    <property type="term" value="P:thiamine diphosphate biosynthetic process"/>
    <property type="evidence" value="ECO:0007669"/>
    <property type="project" value="InterPro"/>
</dbReference>
<evidence type="ECO:0000259" key="5">
    <source>
        <dbReference type="SMART" id="SM00983"/>
    </source>
</evidence>
<dbReference type="WBParaSite" id="Pan_g11619.t1">
    <property type="protein sequence ID" value="Pan_g11619.t1"/>
    <property type="gene ID" value="Pan_g11619"/>
</dbReference>
<dbReference type="InterPro" id="IPR007371">
    <property type="entry name" value="TPK_catalytic"/>
</dbReference>
<name>A0A7E4UQJ0_PANRE</name>
<dbReference type="Proteomes" id="UP000492821">
    <property type="component" value="Unassembled WGS sequence"/>
</dbReference>
<dbReference type="GO" id="GO:0016301">
    <property type="term" value="F:kinase activity"/>
    <property type="evidence" value="ECO:0007669"/>
    <property type="project" value="UniProtKB-KW"/>
</dbReference>
<dbReference type="PANTHER" id="PTHR13622">
    <property type="entry name" value="THIAMIN PYROPHOSPHOKINASE"/>
    <property type="match status" value="1"/>
</dbReference>
<evidence type="ECO:0000313" key="7">
    <source>
        <dbReference type="WBParaSite" id="Pan_g11619.t1"/>
    </source>
</evidence>
<keyword evidence="3" id="KW-0418">Kinase</keyword>
<dbReference type="SUPFAM" id="SSF63999">
    <property type="entry name" value="Thiamin pyrophosphokinase, catalytic domain"/>
    <property type="match status" value="1"/>
</dbReference>
<keyword evidence="6" id="KW-1185">Reference proteome</keyword>
<dbReference type="Gene3D" id="3.40.50.10240">
    <property type="entry name" value="Thiamin pyrophosphokinase, catalytic domain"/>
    <property type="match status" value="1"/>
</dbReference>
<dbReference type="SUPFAM" id="SSF63862">
    <property type="entry name" value="Thiamin pyrophosphokinase, substrate-binding domain"/>
    <property type="match status" value="1"/>
</dbReference>
<dbReference type="SMART" id="SM00983">
    <property type="entry name" value="TPK_B1_binding"/>
    <property type="match status" value="1"/>
</dbReference>
<dbReference type="Pfam" id="PF04263">
    <property type="entry name" value="TPK_catalytic"/>
    <property type="match status" value="1"/>
</dbReference>
<dbReference type="GO" id="GO:0005524">
    <property type="term" value="F:ATP binding"/>
    <property type="evidence" value="ECO:0007669"/>
    <property type="project" value="UniProtKB-KW"/>
</dbReference>
<dbReference type="InterPro" id="IPR006282">
    <property type="entry name" value="Thi_PPkinase"/>
</dbReference>
<proteinExistence type="predicted"/>
<keyword evidence="1" id="KW-0808">Transferase</keyword>